<dbReference type="PANTHER" id="PTHR43772:SF2">
    <property type="entry name" value="PUTATIVE (AFU_ORTHOLOGUE AFUA_2G04480)-RELATED"/>
    <property type="match status" value="1"/>
</dbReference>
<dbReference type="OrthoDB" id="3771157at2"/>
<dbReference type="Gene3D" id="3.40.50.170">
    <property type="entry name" value="Formyl transferase, N-terminal domain"/>
    <property type="match status" value="1"/>
</dbReference>
<dbReference type="Gene3D" id="2.115.10.20">
    <property type="entry name" value="Glycosyl hydrolase domain, family 43"/>
    <property type="match status" value="1"/>
</dbReference>
<dbReference type="InterPro" id="IPR056442">
    <property type="entry name" value="GINT1_N"/>
</dbReference>
<dbReference type="KEGG" id="ccos:Pan44_37590"/>
<name>A0A517SHW3_9PLAN</name>
<feature type="domain" description="Glucosamine inositolphosphorylceramide transferase 1 N-terminal" evidence="3">
    <location>
        <begin position="313"/>
        <end position="519"/>
    </location>
</feature>
<dbReference type="InParanoid" id="A0A517SHW3"/>
<dbReference type="EMBL" id="CP036271">
    <property type="protein sequence ID" value="QDT55713.1"/>
    <property type="molecule type" value="Genomic_DNA"/>
</dbReference>
<dbReference type="Pfam" id="PF24793">
    <property type="entry name" value="GINT1_N"/>
    <property type="match status" value="1"/>
</dbReference>
<dbReference type="Proteomes" id="UP000315700">
    <property type="component" value="Chromosome"/>
</dbReference>
<keyword evidence="1" id="KW-0858">Xylan degradation</keyword>
<evidence type="ECO:0000256" key="1">
    <source>
        <dbReference type="ARBA" id="ARBA00022651"/>
    </source>
</evidence>
<dbReference type="GO" id="GO:0045493">
    <property type="term" value="P:xylan catabolic process"/>
    <property type="evidence" value="ECO:0007669"/>
    <property type="project" value="UniProtKB-KW"/>
</dbReference>
<keyword evidence="2" id="KW-0119">Carbohydrate metabolism</keyword>
<evidence type="ECO:0000313" key="4">
    <source>
        <dbReference type="EMBL" id="QDT55713.1"/>
    </source>
</evidence>
<evidence type="ECO:0000313" key="5">
    <source>
        <dbReference type="Proteomes" id="UP000315700"/>
    </source>
</evidence>
<proteinExistence type="predicted"/>
<protein>
    <recommendedName>
        <fullName evidence="3">Glucosamine inositolphosphorylceramide transferase 1 N-terminal domain-containing protein</fullName>
    </recommendedName>
</protein>
<dbReference type="InterPro" id="IPR036477">
    <property type="entry name" value="Formyl_transf_N_sf"/>
</dbReference>
<dbReference type="AlphaFoldDB" id="A0A517SHW3"/>
<evidence type="ECO:0000259" key="3">
    <source>
        <dbReference type="Pfam" id="PF24793"/>
    </source>
</evidence>
<dbReference type="PANTHER" id="PTHR43772">
    <property type="entry name" value="ENDO-1,4-BETA-XYLANASE"/>
    <property type="match status" value="1"/>
</dbReference>
<keyword evidence="5" id="KW-1185">Reference proteome</keyword>
<organism evidence="4 5">
    <name type="scientific">Caulifigura coniformis</name>
    <dbReference type="NCBI Taxonomy" id="2527983"/>
    <lineage>
        <taxon>Bacteria</taxon>
        <taxon>Pseudomonadati</taxon>
        <taxon>Planctomycetota</taxon>
        <taxon>Planctomycetia</taxon>
        <taxon>Planctomycetales</taxon>
        <taxon>Planctomycetaceae</taxon>
        <taxon>Caulifigura</taxon>
    </lineage>
</organism>
<dbReference type="InterPro" id="IPR023296">
    <property type="entry name" value="Glyco_hydro_beta-prop_sf"/>
</dbReference>
<dbReference type="RefSeq" id="WP_145031854.1">
    <property type="nucleotide sequence ID" value="NZ_CP036271.1"/>
</dbReference>
<reference evidence="4 5" key="1">
    <citation type="submission" date="2019-02" db="EMBL/GenBank/DDBJ databases">
        <title>Deep-cultivation of Planctomycetes and their phenomic and genomic characterization uncovers novel biology.</title>
        <authorList>
            <person name="Wiegand S."/>
            <person name="Jogler M."/>
            <person name="Boedeker C."/>
            <person name="Pinto D."/>
            <person name="Vollmers J."/>
            <person name="Rivas-Marin E."/>
            <person name="Kohn T."/>
            <person name="Peeters S.H."/>
            <person name="Heuer A."/>
            <person name="Rast P."/>
            <person name="Oberbeckmann S."/>
            <person name="Bunk B."/>
            <person name="Jeske O."/>
            <person name="Meyerdierks A."/>
            <person name="Storesund J.E."/>
            <person name="Kallscheuer N."/>
            <person name="Luecker S."/>
            <person name="Lage O.M."/>
            <person name="Pohl T."/>
            <person name="Merkel B.J."/>
            <person name="Hornburger P."/>
            <person name="Mueller R.-W."/>
            <person name="Bruemmer F."/>
            <person name="Labrenz M."/>
            <person name="Spormann A.M."/>
            <person name="Op den Camp H."/>
            <person name="Overmann J."/>
            <person name="Amann R."/>
            <person name="Jetten M.S.M."/>
            <person name="Mascher T."/>
            <person name="Medema M.H."/>
            <person name="Devos D.P."/>
            <person name="Kaster A.-K."/>
            <person name="Ovreas L."/>
            <person name="Rohde M."/>
            <person name="Galperin M.Y."/>
            <person name="Jogler C."/>
        </authorList>
    </citation>
    <scope>NUCLEOTIDE SEQUENCE [LARGE SCALE GENOMIC DNA]</scope>
    <source>
        <strain evidence="4 5">Pan44</strain>
    </source>
</reference>
<dbReference type="SUPFAM" id="SSF75005">
    <property type="entry name" value="Arabinanase/levansucrase/invertase"/>
    <property type="match status" value="1"/>
</dbReference>
<dbReference type="InterPro" id="IPR052176">
    <property type="entry name" value="Glycosyl_Hydrlase_43_Enz"/>
</dbReference>
<gene>
    <name evidence="4" type="ORF">Pan44_37590</name>
</gene>
<accession>A0A517SHW3</accession>
<keyword evidence="1" id="KW-0624">Polysaccharide degradation</keyword>
<evidence type="ECO:0000256" key="2">
    <source>
        <dbReference type="ARBA" id="ARBA00023277"/>
    </source>
</evidence>
<sequence length="557" mass="64579">MNERLRIGILVDRLQIPAWAFRMLQILQDSGDVEFVLIVQNTPEPPAKGGLLKKVWHHFGQLGYLLLEKLERKLFRVRPDAFALNDLAELLPDTPVLDVEPLRGRFSDTFPEDAIAGIRSQQVDVLIRLGFRILRGEILNAARYGVWSFHHGDNRVNRGGPAGVWEVLLNWPTTGSVLQILTEDLDGGKILFRSQSRTDHLSIRRNRNVLYWKTLMFLPRALKQLRRMGPDAFFQHVDRLNAAPILYSQRLFTTPTNRELLTLLPRHAARWLGLKLRSLLFVDQWFVLYSFSKRPGYSSSIWRFRELTPPKDRFYADPFIVQREGAYYLFMEELRYTNNRGFISCCRIDERGAATEPVPVLERPYHLSYPFLFEVGGNLYMVPESSQNKAIELYRCVEFPQKWEKHSDLMQDVSAVDATLHEEAGRWWMFVNIREQEGASSLDELFLFHATDPLAGDWTPHPMNPIVSDVASARPAGRIFRHQEKLYRPSQDCAQGYGYGVKINEIVTLTESEYEERTVTGIEPDWSPGVRAAHTFNFEGRLTVIDSVRRRFRFGRR</sequence>
<dbReference type="SUPFAM" id="SSF53328">
    <property type="entry name" value="Formyltransferase"/>
    <property type="match status" value="1"/>
</dbReference>